<dbReference type="InterPro" id="IPR006938">
    <property type="entry name" value="DUF624"/>
</dbReference>
<evidence type="ECO:0000313" key="2">
    <source>
        <dbReference type="EMBL" id="EKN65212.1"/>
    </source>
</evidence>
<gene>
    <name evidence="2" type="ORF">BABA_21246</name>
</gene>
<dbReference type="Pfam" id="PF04854">
    <property type="entry name" value="DUF624"/>
    <property type="match status" value="1"/>
</dbReference>
<dbReference type="PATRIC" id="fig|1117379.3.peg.4405"/>
<feature type="transmembrane region" description="Helical" evidence="1">
    <location>
        <begin position="107"/>
        <end position="127"/>
    </location>
</feature>
<keyword evidence="1" id="KW-1133">Transmembrane helix</keyword>
<name>K6CYA7_9BACI</name>
<accession>K6CYA7</accession>
<feature type="transmembrane region" description="Helical" evidence="1">
    <location>
        <begin position="206"/>
        <end position="224"/>
    </location>
</feature>
<feature type="transmembrane region" description="Helical" evidence="1">
    <location>
        <begin position="56"/>
        <end position="77"/>
    </location>
</feature>
<keyword evidence="1" id="KW-0472">Membrane</keyword>
<keyword evidence="1" id="KW-0812">Transmembrane</keyword>
<organism evidence="2 3">
    <name type="scientific">Neobacillus bataviensis LMG 21833</name>
    <dbReference type="NCBI Taxonomy" id="1117379"/>
    <lineage>
        <taxon>Bacteria</taxon>
        <taxon>Bacillati</taxon>
        <taxon>Bacillota</taxon>
        <taxon>Bacilli</taxon>
        <taxon>Bacillales</taxon>
        <taxon>Bacillaceae</taxon>
        <taxon>Neobacillus</taxon>
    </lineage>
</organism>
<dbReference type="OrthoDB" id="2965305at2"/>
<keyword evidence="3" id="KW-1185">Reference proteome</keyword>
<protein>
    <recommendedName>
        <fullName evidence="4">Integral membrane protein</fullName>
    </recommendedName>
</protein>
<evidence type="ECO:0000256" key="1">
    <source>
        <dbReference type="SAM" id="Phobius"/>
    </source>
</evidence>
<comment type="caution">
    <text evidence="2">The sequence shown here is derived from an EMBL/GenBank/DDBJ whole genome shotgun (WGS) entry which is preliminary data.</text>
</comment>
<feature type="transmembrane region" description="Helical" evidence="1">
    <location>
        <begin position="20"/>
        <end position="44"/>
    </location>
</feature>
<dbReference type="EMBL" id="AJLS01000137">
    <property type="protein sequence ID" value="EKN65212.1"/>
    <property type="molecule type" value="Genomic_DNA"/>
</dbReference>
<sequence length="228" mass="26131">MNESKGLQFFDGKLFKVMNYLYWMFMSSALFLVSNILLVFSLYAVVVASQDIPFSIYHVIWIGIVAVPLGPSLAGMYTVMNKLVQTQEVSVINDYFKGYRQHFKQSITVSSILFLFYILAVVNYAIIQQSETMGFLLLPLLIVLSLLMCISLYAFPFVSLKKSKTKEIFKLSLYFSIKEFKLTFMMLVAAAIFVYLMLLIPTITLFLLPGIYCFVSSFLLKNVYDKIV</sequence>
<proteinExistence type="predicted"/>
<dbReference type="AlphaFoldDB" id="K6CYA7"/>
<dbReference type="STRING" id="1117379.BABA_21246"/>
<reference evidence="2 3" key="1">
    <citation type="journal article" date="2012" name="Front. Microbiol.">
        <title>Redundancy and modularity in membrane-associated dissimilatory nitrate reduction in Bacillus.</title>
        <authorList>
            <person name="Heylen K."/>
            <person name="Keltjens J."/>
        </authorList>
    </citation>
    <scope>NUCLEOTIDE SEQUENCE [LARGE SCALE GENOMIC DNA]</scope>
    <source>
        <strain evidence="3">LMG 21833T</strain>
    </source>
</reference>
<evidence type="ECO:0000313" key="3">
    <source>
        <dbReference type="Proteomes" id="UP000006316"/>
    </source>
</evidence>
<feature type="transmembrane region" description="Helical" evidence="1">
    <location>
        <begin position="133"/>
        <end position="159"/>
    </location>
</feature>
<feature type="transmembrane region" description="Helical" evidence="1">
    <location>
        <begin position="180"/>
        <end position="200"/>
    </location>
</feature>
<dbReference type="eggNOG" id="COG5578">
    <property type="taxonomic scope" value="Bacteria"/>
</dbReference>
<dbReference type="RefSeq" id="WP_007087241.1">
    <property type="nucleotide sequence ID" value="NZ_AJLS01000137.1"/>
</dbReference>
<evidence type="ECO:0008006" key="4">
    <source>
        <dbReference type="Google" id="ProtNLM"/>
    </source>
</evidence>
<dbReference type="Proteomes" id="UP000006316">
    <property type="component" value="Unassembled WGS sequence"/>
</dbReference>